<feature type="domain" description="Bacterial EndoU nuclease" evidence="2">
    <location>
        <begin position="30"/>
        <end position="123"/>
    </location>
</feature>
<sequence>MNNHSSGNIPSGVDVNSLSQINSQQRIHILDSDTTGGGHGPGRGISGKSEFPASWSDEQIINYISEVIQDPNSRWVQRTGQPGSKYTIAGKPVRWQIEGTRDSVNIRVIVEPDGRGIITAFPTNLPKNP</sequence>
<protein>
    <recommendedName>
        <fullName evidence="2">Bacterial EndoU nuclease domain-containing protein</fullName>
    </recommendedName>
</protein>
<evidence type="ECO:0000313" key="4">
    <source>
        <dbReference type="Proteomes" id="UP000182190"/>
    </source>
</evidence>
<name>A0A7Z9DYY3_9CYAN</name>
<feature type="compositionally biased region" description="Gly residues" evidence="1">
    <location>
        <begin position="35"/>
        <end position="45"/>
    </location>
</feature>
<keyword evidence="4" id="KW-1185">Reference proteome</keyword>
<evidence type="ECO:0000259" key="2">
    <source>
        <dbReference type="Pfam" id="PF14436"/>
    </source>
</evidence>
<proteinExistence type="predicted"/>
<evidence type="ECO:0000256" key="1">
    <source>
        <dbReference type="SAM" id="MobiDB-lite"/>
    </source>
</evidence>
<dbReference type="AlphaFoldDB" id="A0A7Z9DYY3"/>
<reference evidence="3" key="1">
    <citation type="submission" date="2019-10" db="EMBL/GenBank/DDBJ databases">
        <authorList>
            <consortium name="Genoscope - CEA"/>
            <person name="William W."/>
        </authorList>
    </citation>
    <scope>NUCLEOTIDE SEQUENCE [LARGE SCALE GENOMIC DNA]</scope>
    <source>
        <strain evidence="3">BBR_PRJEB10994</strain>
    </source>
</reference>
<organism evidence="3 4">
    <name type="scientific">Planktothrix paucivesiculata PCC 9631</name>
    <dbReference type="NCBI Taxonomy" id="671071"/>
    <lineage>
        <taxon>Bacteria</taxon>
        <taxon>Bacillati</taxon>
        <taxon>Cyanobacteriota</taxon>
        <taxon>Cyanophyceae</taxon>
        <taxon>Oscillatoriophycideae</taxon>
        <taxon>Oscillatoriales</taxon>
        <taxon>Microcoleaceae</taxon>
        <taxon>Planktothrix</taxon>
    </lineage>
</organism>
<dbReference type="Pfam" id="PF14436">
    <property type="entry name" value="EndoU_bacteria"/>
    <property type="match status" value="1"/>
</dbReference>
<dbReference type="RefSeq" id="WP_083618238.1">
    <property type="nucleotide sequence ID" value="NZ_LR735004.1"/>
</dbReference>
<dbReference type="OrthoDB" id="1495063at2"/>
<comment type="caution">
    <text evidence="3">The sequence shown here is derived from an EMBL/GenBank/DDBJ whole genome shotgun (WGS) entry which is preliminary data.</text>
</comment>
<feature type="region of interest" description="Disordered" evidence="1">
    <location>
        <begin position="28"/>
        <end position="51"/>
    </location>
</feature>
<dbReference type="InterPro" id="IPR029501">
    <property type="entry name" value="EndoU_bac"/>
</dbReference>
<gene>
    <name evidence="3" type="ORF">PL9631_450039</name>
</gene>
<dbReference type="EMBL" id="CZCS02000185">
    <property type="protein sequence ID" value="VXD19467.1"/>
    <property type="molecule type" value="Genomic_DNA"/>
</dbReference>
<dbReference type="Proteomes" id="UP000182190">
    <property type="component" value="Unassembled WGS sequence"/>
</dbReference>
<dbReference type="GO" id="GO:0004519">
    <property type="term" value="F:endonuclease activity"/>
    <property type="evidence" value="ECO:0007669"/>
    <property type="project" value="InterPro"/>
</dbReference>
<accession>A0A7Z9DYY3</accession>
<evidence type="ECO:0000313" key="3">
    <source>
        <dbReference type="EMBL" id="VXD19467.1"/>
    </source>
</evidence>